<dbReference type="RefSeq" id="WP_137684638.1">
    <property type="nucleotide sequence ID" value="NZ_BIXZ01000006.1"/>
</dbReference>
<dbReference type="EMBL" id="BIXZ01000006">
    <property type="protein sequence ID" value="GCF15100.1"/>
    <property type="molecule type" value="Genomic_DNA"/>
</dbReference>
<sequence>MKRDVVVMLTRAPYGRVHIPEGLRAARGVAAGFERHDVTVLFTEDGVYGARAAVDRDALNMSGHVADLAEQDGQMVADGAAMAERGVDESEIADDVAVWSGDRVTARIREADRTLDF</sequence>
<dbReference type="InterPro" id="IPR003787">
    <property type="entry name" value="Sulphur_relay_DsrE/F-like"/>
</dbReference>
<evidence type="ECO:0000313" key="1">
    <source>
        <dbReference type="EMBL" id="GCF15100.1"/>
    </source>
</evidence>
<dbReference type="SUPFAM" id="SSF75169">
    <property type="entry name" value="DsrEFH-like"/>
    <property type="match status" value="1"/>
</dbReference>
<dbReference type="AlphaFoldDB" id="A0A4C2ENV9"/>
<proteinExistence type="predicted"/>
<accession>A0A4C2ENV9</accession>
<gene>
    <name evidence="1" type="ORF">Harman_30350</name>
</gene>
<comment type="caution">
    <text evidence="1">The sequence shown here is derived from an EMBL/GenBank/DDBJ whole genome shotgun (WGS) entry which is preliminary data.</text>
</comment>
<name>A0A4C2ENV9_9EURY</name>
<dbReference type="Proteomes" id="UP000304382">
    <property type="component" value="Unassembled WGS sequence"/>
</dbReference>
<dbReference type="Pfam" id="PF02635">
    <property type="entry name" value="DsrE"/>
    <property type="match status" value="1"/>
</dbReference>
<organism evidence="1 2">
    <name type="scientific">Haloarcula mannanilytica</name>
    <dbReference type="NCBI Taxonomy" id="2509225"/>
    <lineage>
        <taxon>Archaea</taxon>
        <taxon>Methanobacteriati</taxon>
        <taxon>Methanobacteriota</taxon>
        <taxon>Stenosarchaea group</taxon>
        <taxon>Halobacteria</taxon>
        <taxon>Halobacteriales</taxon>
        <taxon>Haloarculaceae</taxon>
        <taxon>Haloarcula</taxon>
    </lineage>
</organism>
<protein>
    <submittedName>
        <fullName evidence="1">Uncharacterized protein</fullName>
    </submittedName>
</protein>
<dbReference type="InterPro" id="IPR027396">
    <property type="entry name" value="DsrEFH-like"/>
</dbReference>
<dbReference type="OrthoDB" id="265160at2157"/>
<evidence type="ECO:0000313" key="2">
    <source>
        <dbReference type="Proteomes" id="UP000304382"/>
    </source>
</evidence>
<keyword evidence="2" id="KW-1185">Reference proteome</keyword>
<reference evidence="1 2" key="1">
    <citation type="submission" date="2019-02" db="EMBL/GenBank/DDBJ databases">
        <title>Haloarcula mannanilyticum sp. nov., a mannan degrading haloarchaeon isolated from commercial salt.</title>
        <authorList>
            <person name="Enomoto S."/>
            <person name="Shimane Y."/>
            <person name="Kamekura M."/>
            <person name="Ito T."/>
            <person name="Moriya O."/>
            <person name="Ihara K."/>
            <person name="Takahashi-Ando N."/>
            <person name="Fukushima Y."/>
            <person name="Yoshida Y."/>
            <person name="Usama R."/>
            <person name="Takai K."/>
            <person name="Minegishi H."/>
        </authorList>
    </citation>
    <scope>NUCLEOTIDE SEQUENCE [LARGE SCALE GENOMIC DNA]</scope>
    <source>
        <strain evidence="1 2">MD130-1</strain>
    </source>
</reference>
<dbReference type="Gene3D" id="3.40.1260.10">
    <property type="entry name" value="DsrEFH-like"/>
    <property type="match status" value="1"/>
</dbReference>